<evidence type="ECO:0000256" key="1">
    <source>
        <dbReference type="SAM" id="MobiDB-lite"/>
    </source>
</evidence>
<evidence type="ECO:0000313" key="4">
    <source>
        <dbReference type="Proteomes" id="UP000660339"/>
    </source>
</evidence>
<feature type="transmembrane region" description="Helical" evidence="2">
    <location>
        <begin position="113"/>
        <end position="131"/>
    </location>
</feature>
<feature type="compositionally biased region" description="Basic residues" evidence="1">
    <location>
        <begin position="138"/>
        <end position="147"/>
    </location>
</feature>
<keyword evidence="2" id="KW-0472">Membrane</keyword>
<feature type="region of interest" description="Disordered" evidence="1">
    <location>
        <begin position="138"/>
        <end position="185"/>
    </location>
</feature>
<reference evidence="3" key="1">
    <citation type="submission" date="2021-01" db="EMBL/GenBank/DDBJ databases">
        <title>Whole genome shotgun sequence of Catellatospora methionotrophica NBRC 14553.</title>
        <authorList>
            <person name="Komaki H."/>
            <person name="Tamura T."/>
        </authorList>
    </citation>
    <scope>NUCLEOTIDE SEQUENCE</scope>
    <source>
        <strain evidence="3">NBRC 14553</strain>
    </source>
</reference>
<dbReference type="RefSeq" id="WP_166382092.1">
    <property type="nucleotide sequence ID" value="NZ_BAAATT010000026.1"/>
</dbReference>
<accession>A0A8J3PDY7</accession>
<feature type="compositionally biased region" description="Acidic residues" evidence="1">
    <location>
        <begin position="151"/>
        <end position="163"/>
    </location>
</feature>
<evidence type="ECO:0000256" key="2">
    <source>
        <dbReference type="SAM" id="Phobius"/>
    </source>
</evidence>
<dbReference type="AlphaFoldDB" id="A0A8J3PDY7"/>
<feature type="compositionally biased region" description="Gly residues" evidence="1">
    <location>
        <begin position="165"/>
        <end position="185"/>
    </location>
</feature>
<sequence length="185" mass="19199">MRRLLGLLLIAWGFLLAVNTTFPLLADLGGEKVTAGVNGDEWTCDPDFLAPPYAGIYGNCELSWVNGPLRDSGRVVGPDVADAVEANKTAVPAVAITGMEGYAFLPPTGLEHIVGFIAPLVIVFGLILLFAPRRRRRRGRGGHSHGHHDHDDDDDYDSDDSGDSGDSGGDSGGGDSGGGDGGGGD</sequence>
<dbReference type="EMBL" id="BONJ01000005">
    <property type="protein sequence ID" value="GIG13159.1"/>
    <property type="molecule type" value="Genomic_DNA"/>
</dbReference>
<gene>
    <name evidence="3" type="ORF">Cme02nite_14910</name>
</gene>
<comment type="caution">
    <text evidence="3">The sequence shown here is derived from an EMBL/GenBank/DDBJ whole genome shotgun (WGS) entry which is preliminary data.</text>
</comment>
<keyword evidence="4" id="KW-1185">Reference proteome</keyword>
<name>A0A8J3PDY7_9ACTN</name>
<dbReference type="Proteomes" id="UP000660339">
    <property type="component" value="Unassembled WGS sequence"/>
</dbReference>
<evidence type="ECO:0000313" key="3">
    <source>
        <dbReference type="EMBL" id="GIG13159.1"/>
    </source>
</evidence>
<protein>
    <submittedName>
        <fullName evidence="3">Uncharacterized protein</fullName>
    </submittedName>
</protein>
<organism evidence="3 4">
    <name type="scientific">Catellatospora methionotrophica</name>
    <dbReference type="NCBI Taxonomy" id="121620"/>
    <lineage>
        <taxon>Bacteria</taxon>
        <taxon>Bacillati</taxon>
        <taxon>Actinomycetota</taxon>
        <taxon>Actinomycetes</taxon>
        <taxon>Micromonosporales</taxon>
        <taxon>Micromonosporaceae</taxon>
        <taxon>Catellatospora</taxon>
    </lineage>
</organism>
<keyword evidence="2" id="KW-1133">Transmembrane helix</keyword>
<keyword evidence="2" id="KW-0812">Transmembrane</keyword>
<proteinExistence type="predicted"/>